<organism evidence="3 4">
    <name type="scientific">Hibiscus sabdariffa</name>
    <name type="common">roselle</name>
    <dbReference type="NCBI Taxonomy" id="183260"/>
    <lineage>
        <taxon>Eukaryota</taxon>
        <taxon>Viridiplantae</taxon>
        <taxon>Streptophyta</taxon>
        <taxon>Embryophyta</taxon>
        <taxon>Tracheophyta</taxon>
        <taxon>Spermatophyta</taxon>
        <taxon>Magnoliopsida</taxon>
        <taxon>eudicotyledons</taxon>
        <taxon>Gunneridae</taxon>
        <taxon>Pentapetalae</taxon>
        <taxon>rosids</taxon>
        <taxon>malvids</taxon>
        <taxon>Malvales</taxon>
        <taxon>Malvaceae</taxon>
        <taxon>Malvoideae</taxon>
        <taxon>Hibiscus</taxon>
    </lineage>
</organism>
<dbReference type="PANTHER" id="PTHR34054">
    <property type="entry name" value="EXPRESSED PROTEIN"/>
    <property type="match status" value="1"/>
</dbReference>
<dbReference type="InterPro" id="IPR045884">
    <property type="entry name" value="At5g59350-like"/>
</dbReference>
<name>A0ABR2S2J4_9ROSI</name>
<protein>
    <submittedName>
        <fullName evidence="3">Uncharacterized protein</fullName>
    </submittedName>
</protein>
<evidence type="ECO:0000313" key="3">
    <source>
        <dbReference type="EMBL" id="KAK9019409.1"/>
    </source>
</evidence>
<proteinExistence type="predicted"/>
<keyword evidence="4" id="KW-1185">Reference proteome</keyword>
<gene>
    <name evidence="3" type="ORF">V6N11_053933</name>
</gene>
<evidence type="ECO:0000256" key="1">
    <source>
        <dbReference type="SAM" id="MobiDB-lite"/>
    </source>
</evidence>
<comment type="caution">
    <text evidence="3">The sequence shown here is derived from an EMBL/GenBank/DDBJ whole genome shotgun (WGS) entry which is preliminary data.</text>
</comment>
<evidence type="ECO:0000256" key="2">
    <source>
        <dbReference type="SAM" id="Phobius"/>
    </source>
</evidence>
<keyword evidence="2" id="KW-0812">Transmembrane</keyword>
<sequence>MKSVSSVGLGLSIVFVVLFLALIAELYYLLWWKKRLPASELSYMFCWKKSALNPQETQQESSRQLQLHHLQSNKDLFFKPYGVDDDDDGLGPARLLFTIVEETKEDLESEEAKSKKGRSLSDVVFSVETPYLTPLASPPFLTPPLTPLEDASSCCSNPLFESPNPHQS</sequence>
<dbReference type="EMBL" id="JBBPBN010000017">
    <property type="protein sequence ID" value="KAK9019409.1"/>
    <property type="molecule type" value="Genomic_DNA"/>
</dbReference>
<feature type="transmembrane region" description="Helical" evidence="2">
    <location>
        <begin position="6"/>
        <end position="30"/>
    </location>
</feature>
<reference evidence="3 4" key="1">
    <citation type="journal article" date="2024" name="G3 (Bethesda)">
        <title>Genome assembly of Hibiscus sabdariffa L. provides insights into metabolisms of medicinal natural products.</title>
        <authorList>
            <person name="Kim T."/>
        </authorList>
    </citation>
    <scope>NUCLEOTIDE SEQUENCE [LARGE SCALE GENOMIC DNA]</scope>
    <source>
        <strain evidence="3">TK-2024</strain>
        <tissue evidence="3">Old leaves</tissue>
    </source>
</reference>
<dbReference type="Proteomes" id="UP001396334">
    <property type="component" value="Unassembled WGS sequence"/>
</dbReference>
<feature type="region of interest" description="Disordered" evidence="1">
    <location>
        <begin position="143"/>
        <end position="168"/>
    </location>
</feature>
<dbReference type="PANTHER" id="PTHR34054:SF2">
    <property type="entry name" value="EXPRESSED PROTEIN"/>
    <property type="match status" value="1"/>
</dbReference>
<evidence type="ECO:0000313" key="4">
    <source>
        <dbReference type="Proteomes" id="UP001396334"/>
    </source>
</evidence>
<accession>A0ABR2S2J4</accession>
<keyword evidence="2" id="KW-1133">Transmembrane helix</keyword>
<keyword evidence="2" id="KW-0472">Membrane</keyword>